<feature type="binding site" evidence="11">
    <location>
        <begin position="14"/>
        <end position="24"/>
    </location>
    <ligand>
        <name>ATP</name>
        <dbReference type="ChEBI" id="CHEBI:30616"/>
    </ligand>
</feature>
<comment type="pathway">
    <text evidence="1 11">Purine metabolism; 7-cyano-7-deazaguanine biosynthesis.</text>
</comment>
<feature type="binding site" evidence="11">
    <location>
        <position position="215"/>
    </location>
    <ligand>
        <name>Zn(2+)</name>
        <dbReference type="ChEBI" id="CHEBI:29105"/>
    </ligand>
</feature>
<comment type="cofactor">
    <cofactor evidence="11">
        <name>Zn(2+)</name>
        <dbReference type="ChEBI" id="CHEBI:29105"/>
    </cofactor>
    <text evidence="11">Binds 1 zinc ion per subunit.</text>
</comment>
<feature type="binding site" evidence="11">
    <location>
        <position position="200"/>
    </location>
    <ligand>
        <name>Zn(2+)</name>
        <dbReference type="ChEBI" id="CHEBI:29105"/>
    </ligand>
</feature>
<feature type="binding site" evidence="11">
    <location>
        <position position="221"/>
    </location>
    <ligand>
        <name>Zn(2+)</name>
        <dbReference type="ChEBI" id="CHEBI:29105"/>
    </ligand>
</feature>
<sequence length="236" mass="26093">MGAALSNSAALVLFSGGQDSATVLAWALKNYERVETIGFDYGQKHAVEMKQRAIFRSRLADEFPEMATRLGPDHVVALDLAGQIAGNIATYDVSRSEMLLRKKYIPGRNLIMMSLSASVAFRRGIETLACGVSETEYSGYPDCRRKAMSAIEAALNEATGFSWSVQCPLMELDKAGVWRLSRDLGGSALLELIREETHSCYEGAREKRHSWGYGCTQCDACRLREKGWREFSATSV</sequence>
<keyword evidence="7 11" id="KW-0067">ATP-binding</keyword>
<evidence type="ECO:0000256" key="2">
    <source>
        <dbReference type="ARBA" id="ARBA00022598"/>
    </source>
</evidence>
<keyword evidence="4 11" id="KW-0547">Nucleotide-binding</keyword>
<dbReference type="OrthoDB" id="9789567at2"/>
<evidence type="ECO:0000256" key="5">
    <source>
        <dbReference type="ARBA" id="ARBA00022785"/>
    </source>
</evidence>
<evidence type="ECO:0000256" key="1">
    <source>
        <dbReference type="ARBA" id="ARBA00005061"/>
    </source>
</evidence>
<protein>
    <recommendedName>
        <fullName evidence="9 11">7-cyano-7-deazaguanine synthase</fullName>
        <ecNumber evidence="9 11">6.3.4.20</ecNumber>
    </recommendedName>
    <alternativeName>
        <fullName evidence="11">7-cyano-7-carbaguanine synthase</fullName>
    </alternativeName>
    <alternativeName>
        <fullName evidence="11">PreQ(0) synthase</fullName>
    </alternativeName>
    <alternativeName>
        <fullName evidence="11">Queuosine biosynthesis protein QueC</fullName>
    </alternativeName>
</protein>
<keyword evidence="6 11" id="KW-0862">Zinc</keyword>
<dbReference type="UniPathway" id="UPA00391"/>
<evidence type="ECO:0000256" key="11">
    <source>
        <dbReference type="HAMAP-Rule" id="MF_01633"/>
    </source>
</evidence>
<proteinExistence type="inferred from homology"/>
<dbReference type="NCBIfam" id="TIGR00364">
    <property type="entry name" value="7-cyano-7-deazaguanine synthase QueC"/>
    <property type="match status" value="1"/>
</dbReference>
<dbReference type="Gene3D" id="3.40.50.620">
    <property type="entry name" value="HUPs"/>
    <property type="match status" value="1"/>
</dbReference>
<dbReference type="CDD" id="cd01995">
    <property type="entry name" value="QueC-like"/>
    <property type="match status" value="1"/>
</dbReference>
<comment type="caution">
    <text evidence="12">The sequence shown here is derived from an EMBL/GenBank/DDBJ whole genome shotgun (WGS) entry which is preliminary data.</text>
</comment>
<evidence type="ECO:0000256" key="6">
    <source>
        <dbReference type="ARBA" id="ARBA00022833"/>
    </source>
</evidence>
<evidence type="ECO:0000256" key="9">
    <source>
        <dbReference type="ARBA" id="ARBA00039149"/>
    </source>
</evidence>
<dbReference type="HAMAP" id="MF_01633">
    <property type="entry name" value="QueC"/>
    <property type="match status" value="1"/>
</dbReference>
<evidence type="ECO:0000313" key="12">
    <source>
        <dbReference type="EMBL" id="RXT35187.1"/>
    </source>
</evidence>
<dbReference type="GO" id="GO:0016879">
    <property type="term" value="F:ligase activity, forming carbon-nitrogen bonds"/>
    <property type="evidence" value="ECO:0007669"/>
    <property type="project" value="UniProtKB-UniRule"/>
</dbReference>
<dbReference type="PANTHER" id="PTHR42914:SF1">
    <property type="entry name" value="7-CYANO-7-DEAZAGUANINE SYNTHASE"/>
    <property type="match status" value="1"/>
</dbReference>
<dbReference type="EMBL" id="MZXW01000053">
    <property type="protein sequence ID" value="RXT35187.1"/>
    <property type="molecule type" value="Genomic_DNA"/>
</dbReference>
<dbReference type="Proteomes" id="UP000290819">
    <property type="component" value="Unassembled WGS sequence"/>
</dbReference>
<evidence type="ECO:0000256" key="10">
    <source>
        <dbReference type="ARBA" id="ARBA00047890"/>
    </source>
</evidence>
<dbReference type="Pfam" id="PF06508">
    <property type="entry name" value="QueC"/>
    <property type="match status" value="1"/>
</dbReference>
<evidence type="ECO:0000256" key="3">
    <source>
        <dbReference type="ARBA" id="ARBA00022723"/>
    </source>
</evidence>
<comment type="similarity">
    <text evidence="8 11">Belongs to the QueC family.</text>
</comment>
<dbReference type="PIRSF" id="PIRSF006293">
    <property type="entry name" value="ExsB"/>
    <property type="match status" value="1"/>
</dbReference>
<dbReference type="GO" id="GO:0008616">
    <property type="term" value="P:tRNA queuosine(34) biosynthetic process"/>
    <property type="evidence" value="ECO:0007669"/>
    <property type="project" value="UniProtKB-UniRule"/>
</dbReference>
<dbReference type="GO" id="GO:0005524">
    <property type="term" value="F:ATP binding"/>
    <property type="evidence" value="ECO:0007669"/>
    <property type="project" value="UniProtKB-UniRule"/>
</dbReference>
<keyword evidence="5 11" id="KW-0671">Queuosine biosynthesis</keyword>
<comment type="function">
    <text evidence="11">Catalyzes the ATP-dependent conversion of 7-carboxy-7-deazaguanine (CDG) to 7-cyano-7-deazaguanine (preQ(0)).</text>
</comment>
<dbReference type="AlphaFoldDB" id="A0A4Q1UNQ0"/>
<gene>
    <name evidence="11" type="primary">queC</name>
    <name evidence="12" type="ORF">B5V03_35480</name>
</gene>
<dbReference type="PANTHER" id="PTHR42914">
    <property type="entry name" value="7-CYANO-7-DEAZAGUANINE SYNTHASE"/>
    <property type="match status" value="1"/>
</dbReference>
<dbReference type="InterPro" id="IPR014729">
    <property type="entry name" value="Rossmann-like_a/b/a_fold"/>
</dbReference>
<dbReference type="GO" id="GO:0008270">
    <property type="term" value="F:zinc ion binding"/>
    <property type="evidence" value="ECO:0007669"/>
    <property type="project" value="UniProtKB-UniRule"/>
</dbReference>
<evidence type="ECO:0000256" key="8">
    <source>
        <dbReference type="ARBA" id="ARBA00037993"/>
    </source>
</evidence>
<dbReference type="InterPro" id="IPR018317">
    <property type="entry name" value="QueC"/>
</dbReference>
<reference evidence="12 13" key="1">
    <citation type="submission" date="2017-03" db="EMBL/GenBank/DDBJ databases">
        <authorList>
            <person name="Safronova V.I."/>
            <person name="Sazanova A.L."/>
            <person name="Chirak E.R."/>
        </authorList>
    </citation>
    <scope>NUCLEOTIDE SEQUENCE [LARGE SCALE GENOMIC DNA]</scope>
    <source>
        <strain evidence="12 13">Opo-243</strain>
    </source>
</reference>
<organism evidence="12 13">
    <name type="scientific">Bradyrhizobium betae</name>
    <dbReference type="NCBI Taxonomy" id="244734"/>
    <lineage>
        <taxon>Bacteria</taxon>
        <taxon>Pseudomonadati</taxon>
        <taxon>Pseudomonadota</taxon>
        <taxon>Alphaproteobacteria</taxon>
        <taxon>Hyphomicrobiales</taxon>
        <taxon>Nitrobacteraceae</taxon>
        <taxon>Bradyrhizobium</taxon>
    </lineage>
</organism>
<keyword evidence="2 11" id="KW-0436">Ligase</keyword>
<comment type="catalytic activity">
    <reaction evidence="10 11">
        <text>7-carboxy-7-carbaguanine + NH4(+) + 2 ATP = 7-cyano-7-carbaguanine + 2 AMP + 2 diphosphate + 2 H(+)</text>
        <dbReference type="Rhea" id="RHEA:27982"/>
        <dbReference type="ChEBI" id="CHEBI:15378"/>
        <dbReference type="ChEBI" id="CHEBI:28938"/>
        <dbReference type="ChEBI" id="CHEBI:30616"/>
        <dbReference type="ChEBI" id="CHEBI:33019"/>
        <dbReference type="ChEBI" id="CHEBI:45075"/>
        <dbReference type="ChEBI" id="CHEBI:61036"/>
        <dbReference type="ChEBI" id="CHEBI:456215"/>
        <dbReference type="EC" id="6.3.4.20"/>
    </reaction>
</comment>
<evidence type="ECO:0000313" key="13">
    <source>
        <dbReference type="Proteomes" id="UP000290819"/>
    </source>
</evidence>
<feature type="binding site" evidence="11">
    <location>
        <position position="218"/>
    </location>
    <ligand>
        <name>Zn(2+)</name>
        <dbReference type="ChEBI" id="CHEBI:29105"/>
    </ligand>
</feature>
<keyword evidence="3 11" id="KW-0479">Metal-binding</keyword>
<keyword evidence="13" id="KW-1185">Reference proteome</keyword>
<name>A0A4Q1UNQ0_9BRAD</name>
<dbReference type="SUPFAM" id="SSF52402">
    <property type="entry name" value="Adenine nucleotide alpha hydrolases-like"/>
    <property type="match status" value="1"/>
</dbReference>
<dbReference type="EC" id="6.3.4.20" evidence="9 11"/>
<evidence type="ECO:0000256" key="7">
    <source>
        <dbReference type="ARBA" id="ARBA00022840"/>
    </source>
</evidence>
<evidence type="ECO:0000256" key="4">
    <source>
        <dbReference type="ARBA" id="ARBA00022741"/>
    </source>
</evidence>
<accession>A0A4Q1UNQ0</accession>